<gene>
    <name evidence="10" type="ORF">CSKR_111636</name>
</gene>
<dbReference type="GO" id="GO:0012505">
    <property type="term" value="C:endomembrane system"/>
    <property type="evidence" value="ECO:0007669"/>
    <property type="project" value="UniProtKB-ARBA"/>
</dbReference>
<dbReference type="GO" id="GO:0005737">
    <property type="term" value="C:cytoplasm"/>
    <property type="evidence" value="ECO:0007669"/>
    <property type="project" value="UniProtKB-ARBA"/>
</dbReference>
<evidence type="ECO:0000256" key="8">
    <source>
        <dbReference type="ARBA" id="ARBA00025800"/>
    </source>
</evidence>
<dbReference type="GO" id="GO:0015031">
    <property type="term" value="P:protein transport"/>
    <property type="evidence" value="ECO:0007669"/>
    <property type="project" value="UniProtKB-KW"/>
</dbReference>
<evidence type="ECO:0000256" key="5">
    <source>
        <dbReference type="ARBA" id="ARBA00022927"/>
    </source>
</evidence>
<comment type="caution">
    <text evidence="10">The sequence shown here is derived from an EMBL/GenBank/DDBJ whole genome shotgun (WGS) entry which is preliminary data.</text>
</comment>
<dbReference type="Proteomes" id="UP000286415">
    <property type="component" value="Unassembled WGS sequence"/>
</dbReference>
<evidence type="ECO:0000256" key="4">
    <source>
        <dbReference type="ARBA" id="ARBA00022692"/>
    </source>
</evidence>
<evidence type="ECO:0000256" key="9">
    <source>
        <dbReference type="RuleBase" id="RU363111"/>
    </source>
</evidence>
<keyword evidence="4 9" id="KW-0812">Transmembrane</keyword>
<evidence type="ECO:0000313" key="10">
    <source>
        <dbReference type="EMBL" id="KAG5447874.1"/>
    </source>
</evidence>
<comment type="function">
    <text evidence="1 9">May be involved in fusion of retrograde transport vesicles derived from an endocytic compartment with the Golgi complex.</text>
</comment>
<dbReference type="PANTHER" id="PTHR23137:SF6">
    <property type="entry name" value="VESICLE TRANSPORT PROTEIN"/>
    <property type="match status" value="1"/>
</dbReference>
<dbReference type="OrthoDB" id="73614at2759"/>
<evidence type="ECO:0000256" key="6">
    <source>
        <dbReference type="ARBA" id="ARBA00022989"/>
    </source>
</evidence>
<keyword evidence="7 9" id="KW-0472">Membrane</keyword>
<feature type="transmembrane region" description="Helical" evidence="9">
    <location>
        <begin position="41"/>
        <end position="65"/>
    </location>
</feature>
<proteinExistence type="inferred from homology"/>
<evidence type="ECO:0000256" key="2">
    <source>
        <dbReference type="ARBA" id="ARBA00004141"/>
    </source>
</evidence>
<feature type="transmembrane region" description="Helical" evidence="9">
    <location>
        <begin position="77"/>
        <end position="97"/>
    </location>
</feature>
<evidence type="ECO:0000256" key="7">
    <source>
        <dbReference type="ARBA" id="ARBA00023136"/>
    </source>
</evidence>
<name>A0A8T1MEQ0_CLOSI</name>
<feature type="transmembrane region" description="Helical" evidence="9">
    <location>
        <begin position="15"/>
        <end position="35"/>
    </location>
</feature>
<reference evidence="10 11" key="2">
    <citation type="journal article" date="2021" name="Genomics">
        <title>High-quality reference genome for Clonorchis sinensis.</title>
        <authorList>
            <person name="Young N.D."/>
            <person name="Stroehlein A.J."/>
            <person name="Kinkar L."/>
            <person name="Wang T."/>
            <person name="Sohn W.M."/>
            <person name="Chang B.C.H."/>
            <person name="Kaur P."/>
            <person name="Weisz D."/>
            <person name="Dudchenko O."/>
            <person name="Aiden E.L."/>
            <person name="Korhonen P.K."/>
            <person name="Gasser R.B."/>
        </authorList>
    </citation>
    <scope>NUCLEOTIDE SEQUENCE [LARGE SCALE GENOMIC DNA]</scope>
    <source>
        <strain evidence="10">Cs-k2</strain>
    </source>
</reference>
<accession>A0A8T1MEQ0</accession>
<evidence type="ECO:0000256" key="3">
    <source>
        <dbReference type="ARBA" id="ARBA00022448"/>
    </source>
</evidence>
<dbReference type="PANTHER" id="PTHR23137">
    <property type="entry name" value="VESICLE TRANSPORT PROTEIN-RELATED"/>
    <property type="match status" value="1"/>
</dbReference>
<keyword evidence="6 9" id="KW-1133">Transmembrane helix</keyword>
<keyword evidence="3 9" id="KW-0813">Transport</keyword>
<comment type="similarity">
    <text evidence="8 9">Belongs to the SFT2 family.</text>
</comment>
<keyword evidence="5 9" id="KW-0653">Protein transport</keyword>
<keyword evidence="11" id="KW-1185">Reference proteome</keyword>
<organism evidence="10 11">
    <name type="scientific">Clonorchis sinensis</name>
    <name type="common">Chinese liver fluke</name>
    <dbReference type="NCBI Taxonomy" id="79923"/>
    <lineage>
        <taxon>Eukaryota</taxon>
        <taxon>Metazoa</taxon>
        <taxon>Spiralia</taxon>
        <taxon>Lophotrochozoa</taxon>
        <taxon>Platyhelminthes</taxon>
        <taxon>Trematoda</taxon>
        <taxon>Digenea</taxon>
        <taxon>Opisthorchiida</taxon>
        <taxon>Opisthorchiata</taxon>
        <taxon>Opisthorchiidae</taxon>
        <taxon>Clonorchis</taxon>
    </lineage>
</organism>
<dbReference type="GO" id="GO:0016020">
    <property type="term" value="C:membrane"/>
    <property type="evidence" value="ECO:0007669"/>
    <property type="project" value="UniProtKB-SubCell"/>
</dbReference>
<dbReference type="EMBL" id="NIRI02000042">
    <property type="protein sequence ID" value="KAG5447874.1"/>
    <property type="molecule type" value="Genomic_DNA"/>
</dbReference>
<feature type="transmembrane region" description="Helical" evidence="9">
    <location>
        <begin position="103"/>
        <end position="124"/>
    </location>
</feature>
<dbReference type="InterPro" id="IPR011691">
    <property type="entry name" value="Vesicle_transpt_SFT2"/>
</dbReference>
<dbReference type="AlphaFoldDB" id="A0A8T1MEQ0"/>
<comment type="subcellular location">
    <subcellularLocation>
        <location evidence="2 9">Membrane</location>
        <topology evidence="2 9">Multi-pass membrane protein</topology>
    </subcellularLocation>
</comment>
<dbReference type="Pfam" id="PF04178">
    <property type="entry name" value="Got1"/>
    <property type="match status" value="1"/>
</dbReference>
<feature type="non-terminal residue" evidence="10">
    <location>
        <position position="1"/>
    </location>
</feature>
<evidence type="ECO:0000256" key="1">
    <source>
        <dbReference type="ARBA" id="ARBA00003566"/>
    </source>
</evidence>
<reference evidence="10 11" key="1">
    <citation type="journal article" date="2018" name="Biotechnol. Adv.">
        <title>Improved genomic resources and new bioinformatic workflow for the carcinogenic parasite Clonorchis sinensis: Biotechnological implications.</title>
        <authorList>
            <person name="Wang D."/>
            <person name="Korhonen P.K."/>
            <person name="Gasser R.B."/>
            <person name="Young N.D."/>
        </authorList>
    </citation>
    <scope>NUCLEOTIDE SEQUENCE [LARGE SCALE GENOMIC DNA]</scope>
    <source>
        <strain evidence="10">Cs-k2</strain>
    </source>
</reference>
<sequence length="236" mass="26076">VENGLSLSWSTRIKGFAICFVLGIVFSILGSVFLWLPKGLILFALFYTIGNLLSLGSTIFLMGPMNQLRRMFQETRIFAAVIMLVCMAMTICAAVWWKNKLLCLIFCILQSAALTWYSLSYIPFARLGRLGSISALVLPSGGMAVRHRKGATAERFFRKSQEEGTRDGILPACSNLDRSYRDVEDGRPGRTSTPQALKAGRASSIIVSMTKLKRNGERGQPCLTTLYVVNSDDGFP</sequence>
<evidence type="ECO:0000313" key="11">
    <source>
        <dbReference type="Proteomes" id="UP000286415"/>
    </source>
</evidence>
<dbReference type="GO" id="GO:0016192">
    <property type="term" value="P:vesicle-mediated transport"/>
    <property type="evidence" value="ECO:0007669"/>
    <property type="project" value="InterPro"/>
</dbReference>
<dbReference type="InterPro" id="IPR007305">
    <property type="entry name" value="Vesicle_transpt_Got1/SFT2"/>
</dbReference>
<protein>
    <recommendedName>
        <fullName evidence="9">Vesicle transport protein</fullName>
    </recommendedName>
</protein>